<evidence type="ECO:0000313" key="2">
    <source>
        <dbReference type="Proteomes" id="UP000702425"/>
    </source>
</evidence>
<keyword evidence="2" id="KW-1185">Reference proteome</keyword>
<organism evidence="1 2">
    <name type="scientific">Microcoleus asticus IPMA8</name>
    <dbReference type="NCBI Taxonomy" id="2563858"/>
    <lineage>
        <taxon>Bacteria</taxon>
        <taxon>Bacillati</taxon>
        <taxon>Cyanobacteriota</taxon>
        <taxon>Cyanophyceae</taxon>
        <taxon>Oscillatoriophycideae</taxon>
        <taxon>Oscillatoriales</taxon>
        <taxon>Microcoleaceae</taxon>
        <taxon>Microcoleus</taxon>
        <taxon>Microcoleus asticus</taxon>
    </lineage>
</organism>
<sequence>MIDTAINWGIDTEIETAIEIASTQTKSAFADSRNATRVGGFRLCRRGFNSPLYGLRLDRCNPTLDRIIEPIAHLTHPNLK</sequence>
<comment type="caution">
    <text evidence="1">The sequence shown here is derived from an EMBL/GenBank/DDBJ whole genome shotgun (WGS) entry which is preliminary data.</text>
</comment>
<proteinExistence type="predicted"/>
<accession>A0ABX2CRN9</accession>
<reference evidence="1 2" key="1">
    <citation type="journal article" date="2020" name="Sci. Rep.">
        <title>A novel cyanobacterial geosmin producer, revising GeoA distribution and dispersion patterns in Bacteria.</title>
        <authorList>
            <person name="Churro C."/>
            <person name="Semedo-Aguiar A.P."/>
            <person name="Silva A.D."/>
            <person name="Pereira-Leal J.B."/>
            <person name="Leite R.B."/>
        </authorList>
    </citation>
    <scope>NUCLEOTIDE SEQUENCE [LARGE SCALE GENOMIC DNA]</scope>
    <source>
        <strain evidence="1 2">IPMA8</strain>
    </source>
</reference>
<dbReference type="EMBL" id="SRRZ01000009">
    <property type="protein sequence ID" value="NQE33055.1"/>
    <property type="molecule type" value="Genomic_DNA"/>
</dbReference>
<protein>
    <submittedName>
        <fullName evidence="1">Uncharacterized protein</fullName>
    </submittedName>
</protein>
<evidence type="ECO:0000313" key="1">
    <source>
        <dbReference type="EMBL" id="NQE33055.1"/>
    </source>
</evidence>
<gene>
    <name evidence="1" type="ORF">E5S67_00772</name>
</gene>
<dbReference type="Proteomes" id="UP000702425">
    <property type="component" value="Unassembled WGS sequence"/>
</dbReference>
<name>A0ABX2CRN9_9CYAN</name>